<proteinExistence type="predicted"/>
<dbReference type="Gene3D" id="3.40.50.300">
    <property type="entry name" value="P-loop containing nucleotide triphosphate hydrolases"/>
    <property type="match status" value="1"/>
</dbReference>
<comment type="caution">
    <text evidence="6">The sequence shown here is derived from an EMBL/GenBank/DDBJ whole genome shotgun (WGS) entry which is preliminary data.</text>
</comment>
<accession>A0AAW1WIY9</accession>
<dbReference type="InterPro" id="IPR027417">
    <property type="entry name" value="P-loop_NTPase"/>
</dbReference>
<evidence type="ECO:0000256" key="1">
    <source>
        <dbReference type="ARBA" id="ARBA00022741"/>
    </source>
</evidence>
<dbReference type="AlphaFoldDB" id="A0AAW1WIY9"/>
<keyword evidence="4" id="KW-0067">ATP-binding</keyword>
<dbReference type="GO" id="GO:0005829">
    <property type="term" value="C:cytosol"/>
    <property type="evidence" value="ECO:0007669"/>
    <property type="project" value="TreeGrafter"/>
</dbReference>
<dbReference type="GO" id="GO:0003724">
    <property type="term" value="F:RNA helicase activity"/>
    <property type="evidence" value="ECO:0007669"/>
    <property type="project" value="TreeGrafter"/>
</dbReference>
<evidence type="ECO:0000256" key="4">
    <source>
        <dbReference type="ARBA" id="ARBA00022840"/>
    </source>
</evidence>
<dbReference type="GO" id="GO:0016787">
    <property type="term" value="F:hydrolase activity"/>
    <property type="evidence" value="ECO:0007669"/>
    <property type="project" value="UniProtKB-KW"/>
</dbReference>
<dbReference type="GO" id="GO:0005524">
    <property type="term" value="F:ATP binding"/>
    <property type="evidence" value="ECO:0007669"/>
    <property type="project" value="UniProtKB-KW"/>
</dbReference>
<dbReference type="Proteomes" id="UP001457282">
    <property type="component" value="Unassembled WGS sequence"/>
</dbReference>
<evidence type="ECO:0000256" key="2">
    <source>
        <dbReference type="ARBA" id="ARBA00022801"/>
    </source>
</evidence>
<evidence type="ECO:0000313" key="7">
    <source>
        <dbReference type="Proteomes" id="UP001457282"/>
    </source>
</evidence>
<reference evidence="6 7" key="1">
    <citation type="journal article" date="2023" name="G3 (Bethesda)">
        <title>A chromosome-length genome assembly and annotation of blackberry (Rubus argutus, cv. 'Hillquist').</title>
        <authorList>
            <person name="Bruna T."/>
            <person name="Aryal R."/>
            <person name="Dudchenko O."/>
            <person name="Sargent D.J."/>
            <person name="Mead D."/>
            <person name="Buti M."/>
            <person name="Cavallini A."/>
            <person name="Hytonen T."/>
            <person name="Andres J."/>
            <person name="Pham M."/>
            <person name="Weisz D."/>
            <person name="Mascagni F."/>
            <person name="Usai G."/>
            <person name="Natali L."/>
            <person name="Bassil N."/>
            <person name="Fernandez G.E."/>
            <person name="Lomsadze A."/>
            <person name="Armour M."/>
            <person name="Olukolu B."/>
            <person name="Poorten T."/>
            <person name="Britton C."/>
            <person name="Davik J."/>
            <person name="Ashrafi H."/>
            <person name="Aiden E.L."/>
            <person name="Borodovsky M."/>
            <person name="Worthington M."/>
        </authorList>
    </citation>
    <scope>NUCLEOTIDE SEQUENCE [LARGE SCALE GENOMIC DNA]</scope>
    <source>
        <strain evidence="6">PI 553951</strain>
    </source>
</reference>
<dbReference type="PANTHER" id="PTHR47959">
    <property type="entry name" value="ATP-DEPENDENT RNA HELICASE RHLE-RELATED"/>
    <property type="match status" value="1"/>
</dbReference>
<name>A0AAW1WIY9_RUBAR</name>
<keyword evidence="1" id="KW-0547">Nucleotide-binding</keyword>
<dbReference type="InterPro" id="IPR001650">
    <property type="entry name" value="Helicase_C-like"/>
</dbReference>
<gene>
    <name evidence="6" type="ORF">M0R45_033155</name>
</gene>
<evidence type="ECO:0000313" key="6">
    <source>
        <dbReference type="EMBL" id="KAK9924804.1"/>
    </source>
</evidence>
<evidence type="ECO:0000259" key="5">
    <source>
        <dbReference type="PROSITE" id="PS51194"/>
    </source>
</evidence>
<keyword evidence="2" id="KW-0378">Hydrolase</keyword>
<dbReference type="SUPFAM" id="SSF52540">
    <property type="entry name" value="P-loop containing nucleoside triphosphate hydrolases"/>
    <property type="match status" value="1"/>
</dbReference>
<dbReference type="SMART" id="SM00490">
    <property type="entry name" value="HELICc"/>
    <property type="match status" value="1"/>
</dbReference>
<dbReference type="EMBL" id="JBEDUW010000006">
    <property type="protein sequence ID" value="KAK9924804.1"/>
    <property type="molecule type" value="Genomic_DNA"/>
</dbReference>
<keyword evidence="7" id="KW-1185">Reference proteome</keyword>
<protein>
    <recommendedName>
        <fullName evidence="5">Helicase C-terminal domain-containing protein</fullName>
    </recommendedName>
</protein>
<dbReference type="InterPro" id="IPR050079">
    <property type="entry name" value="DEAD_box_RNA_helicase"/>
</dbReference>
<evidence type="ECO:0000256" key="3">
    <source>
        <dbReference type="ARBA" id="ARBA00022806"/>
    </source>
</evidence>
<sequence length="196" mass="22178">MATVPREELTQEYRFLPADCKDCYLNYILTVNHRNTAMVFVRTSETAHMLALILDKSGINTYPITSDMRERRRLAYLRLFKTLIKYGSGAVLICTDDVESGELDFPSVDMVVNYDIPSNSQNYPHSVGRAAQAGRCGLAISLANQCEVENNIKIEKLIGKGIPEFPFYKEEDLLVLLELSTKTKRLVASAMFDRLN</sequence>
<organism evidence="6 7">
    <name type="scientific">Rubus argutus</name>
    <name type="common">Southern blackberry</name>
    <dbReference type="NCBI Taxonomy" id="59490"/>
    <lineage>
        <taxon>Eukaryota</taxon>
        <taxon>Viridiplantae</taxon>
        <taxon>Streptophyta</taxon>
        <taxon>Embryophyta</taxon>
        <taxon>Tracheophyta</taxon>
        <taxon>Spermatophyta</taxon>
        <taxon>Magnoliopsida</taxon>
        <taxon>eudicotyledons</taxon>
        <taxon>Gunneridae</taxon>
        <taxon>Pentapetalae</taxon>
        <taxon>rosids</taxon>
        <taxon>fabids</taxon>
        <taxon>Rosales</taxon>
        <taxon>Rosaceae</taxon>
        <taxon>Rosoideae</taxon>
        <taxon>Rosoideae incertae sedis</taxon>
        <taxon>Rubus</taxon>
    </lineage>
</organism>
<dbReference type="CDD" id="cd18787">
    <property type="entry name" value="SF2_C_DEAD"/>
    <property type="match status" value="1"/>
</dbReference>
<dbReference type="Pfam" id="PF00271">
    <property type="entry name" value="Helicase_C"/>
    <property type="match status" value="1"/>
</dbReference>
<dbReference type="PROSITE" id="PS51194">
    <property type="entry name" value="HELICASE_CTER"/>
    <property type="match status" value="1"/>
</dbReference>
<keyword evidence="3" id="KW-0347">Helicase</keyword>
<dbReference type="PANTHER" id="PTHR47959:SF24">
    <property type="entry name" value="ATP-DEPENDENT RNA HELICASE"/>
    <property type="match status" value="1"/>
</dbReference>
<feature type="domain" description="Helicase C-terminal" evidence="5">
    <location>
        <begin position="8"/>
        <end position="173"/>
    </location>
</feature>